<keyword evidence="6" id="KW-0238">DNA-binding</keyword>
<evidence type="ECO:0000313" key="11">
    <source>
        <dbReference type="EMBL" id="CDS86558.1"/>
    </source>
</evidence>
<evidence type="ECO:0000313" key="18">
    <source>
        <dbReference type="EMBL" id="VHX95778.1"/>
    </source>
</evidence>
<dbReference type="GeneID" id="66353688"/>
<dbReference type="EMBL" id="FUPS01000001">
    <property type="protein sequence ID" value="SJR81387.1"/>
    <property type="molecule type" value="Genomic_DNA"/>
</dbReference>
<dbReference type="OMA" id="HDHVILT"/>
<evidence type="ECO:0000256" key="8">
    <source>
        <dbReference type="PIRSR" id="PIRSR602481-1"/>
    </source>
</evidence>
<dbReference type="KEGG" id="pdf:CD630DERM_12870"/>
<evidence type="ECO:0000313" key="22">
    <source>
        <dbReference type="Proteomes" id="UP000411588"/>
    </source>
</evidence>
<accession>A0A031WD82</accession>
<dbReference type="EMBL" id="CAADAT010000002">
    <property type="protein sequence ID" value="VFD52956.1"/>
    <property type="molecule type" value="Genomic_DNA"/>
</dbReference>
<name>A0A031WD82_CLODI</name>
<evidence type="ECO:0000256" key="7">
    <source>
        <dbReference type="ARBA" id="ARBA00023163"/>
    </source>
</evidence>
<dbReference type="Gene3D" id="3.30.1490.190">
    <property type="match status" value="1"/>
</dbReference>
<dbReference type="SUPFAM" id="SSF46785">
    <property type="entry name" value="Winged helix' DNA-binding domain"/>
    <property type="match status" value="1"/>
</dbReference>
<protein>
    <submittedName>
        <fullName evidence="10">Ferric uptake regulation protein</fullName>
    </submittedName>
    <submittedName>
        <fullName evidence="16">Fur family transcriptional regulator</fullName>
    </submittedName>
    <submittedName>
        <fullName evidence="11">Transcriptional regulator, Fur family</fullName>
    </submittedName>
    <submittedName>
        <fullName evidence="13">Transcriptional repressor</fullName>
    </submittedName>
</protein>
<evidence type="ECO:0000313" key="17">
    <source>
        <dbReference type="EMBL" id="VFD52956.1"/>
    </source>
</evidence>
<dbReference type="GO" id="GO:0008270">
    <property type="term" value="F:zinc ion binding"/>
    <property type="evidence" value="ECO:0007669"/>
    <property type="project" value="TreeGrafter"/>
</dbReference>
<feature type="binding site" evidence="8">
    <location>
        <position position="144"/>
    </location>
    <ligand>
        <name>Zn(2+)</name>
        <dbReference type="ChEBI" id="CHEBI:29105"/>
    </ligand>
</feature>
<dbReference type="GO" id="GO:0000976">
    <property type="term" value="F:transcription cis-regulatory region binding"/>
    <property type="evidence" value="ECO:0007669"/>
    <property type="project" value="TreeGrafter"/>
</dbReference>
<dbReference type="EMBL" id="LK932509">
    <property type="protein sequence ID" value="CDS86558.1"/>
    <property type="molecule type" value="Genomic_DNA"/>
</dbReference>
<dbReference type="EMBL" id="CAAJVP010000002">
    <property type="protein sequence ID" value="VHX95778.1"/>
    <property type="molecule type" value="Genomic_DNA"/>
</dbReference>
<keyword evidence="2" id="KW-0678">Repressor</keyword>
<comment type="cofactor">
    <cofactor evidence="8">
        <name>Zn(2+)</name>
        <dbReference type="ChEBI" id="CHEBI:29105"/>
    </cofactor>
    <text evidence="8">Binds 1 zinc ion per subunit.</text>
</comment>
<dbReference type="Proteomes" id="UP000879542">
    <property type="component" value="Unassembled WGS sequence"/>
</dbReference>
<sequence>MANTMDLLKDKLKETGFKITPQRRAIVEILLKHDHSHLSSEEIYDLVRVDCPEIGLATVYRTMQLLDEIGLISKLNLDDGCIRYEISLHKEDCHNHHHLICKNCGKIMEAKEDLLDNIEKEIQSLYKFKILDHDVKFYGLCDECNGVSDSEE</sequence>
<reference evidence="13" key="2">
    <citation type="journal article" date="2018" name="Genome Biol.">
        <title>SKESA: strategic k-mer extension for scrupulous assemblies.</title>
        <authorList>
            <person name="Souvorov A."/>
            <person name="Agarwala R."/>
            <person name="Lipman D.J."/>
        </authorList>
    </citation>
    <scope>NUCLEOTIDE SEQUENCE</scope>
    <source>
        <strain evidence="14">Clostridioides</strain>
        <strain evidence="13">HN1000</strain>
    </source>
</reference>
<evidence type="ECO:0000256" key="3">
    <source>
        <dbReference type="ARBA" id="ARBA00022723"/>
    </source>
</evidence>
<evidence type="ECO:0000256" key="1">
    <source>
        <dbReference type="ARBA" id="ARBA00007957"/>
    </source>
</evidence>
<reference evidence="13" key="4">
    <citation type="submission" date="2021-06" db="EMBL/GenBank/DDBJ databases">
        <authorList>
            <consortium name="NCBI Pathogen Detection Project"/>
        </authorList>
    </citation>
    <scope>NUCLEOTIDE SEQUENCE</scope>
    <source>
        <strain evidence="14">Clostridioides</strain>
        <strain evidence="13">HN1000</strain>
    </source>
</reference>
<feature type="binding site" evidence="8">
    <location>
        <position position="141"/>
    </location>
    <ligand>
        <name>Zn(2+)</name>
        <dbReference type="ChEBI" id="CHEBI:29105"/>
    </ligand>
</feature>
<dbReference type="GO" id="GO:0045892">
    <property type="term" value="P:negative regulation of DNA-templated transcription"/>
    <property type="evidence" value="ECO:0007669"/>
    <property type="project" value="TreeGrafter"/>
</dbReference>
<evidence type="ECO:0000256" key="5">
    <source>
        <dbReference type="ARBA" id="ARBA00023015"/>
    </source>
</evidence>
<dbReference type="Proteomes" id="UP000346772">
    <property type="component" value="Unassembled WGS sequence"/>
</dbReference>
<proteinExistence type="inferred from homology"/>
<dbReference type="PANTHER" id="PTHR33202">
    <property type="entry name" value="ZINC UPTAKE REGULATION PROTEIN"/>
    <property type="match status" value="1"/>
</dbReference>
<dbReference type="Pfam" id="PF01475">
    <property type="entry name" value="FUR"/>
    <property type="match status" value="1"/>
</dbReference>
<dbReference type="Proteomes" id="UP000411588">
    <property type="component" value="Unassembled WGS sequence"/>
</dbReference>
<evidence type="ECO:0000313" key="19">
    <source>
        <dbReference type="Proteomes" id="UP000189137"/>
    </source>
</evidence>
<feature type="binding site" evidence="8">
    <location>
        <position position="104"/>
    </location>
    <ligand>
        <name>Zn(2+)</name>
        <dbReference type="ChEBI" id="CHEBI:29105"/>
    </ligand>
</feature>
<dbReference type="EMBL" id="LK932392">
    <property type="protein sequence ID" value="CDS86084.1"/>
    <property type="molecule type" value="Genomic_DNA"/>
</dbReference>
<reference evidence="20 22" key="3">
    <citation type="submission" date="2019-02" db="EMBL/GenBank/DDBJ databases">
        <authorList>
            <consortium name="Pathogen Informatics"/>
        </authorList>
    </citation>
    <scope>NUCLEOTIDE SEQUENCE [LARGE SCALE GENOMIC DNA]</scope>
    <source>
        <strain evidence="17 20">078GUE027</strain>
        <strain evidence="22">clo34</strain>
        <strain evidence="16">Clo34</strain>
        <strain evidence="21">tl291</strain>
        <strain evidence="18">Tl291</strain>
        <strain evidence="15 19">VRECD0157</strain>
    </source>
</reference>
<dbReference type="PATRIC" id="fig|1496.1371.peg.2145"/>
<dbReference type="EMBL" id="LK933005">
    <property type="protein sequence ID" value="CDT18801.1"/>
    <property type="molecule type" value="Genomic_DNA"/>
</dbReference>
<dbReference type="Proteomes" id="UP000189137">
    <property type="component" value="Unassembled WGS sequence"/>
</dbReference>
<dbReference type="Proteomes" id="UP000878956">
    <property type="component" value="Unassembled WGS sequence"/>
</dbReference>
<dbReference type="InterPro" id="IPR002481">
    <property type="entry name" value="FUR"/>
</dbReference>
<dbReference type="InterPro" id="IPR036388">
    <property type="entry name" value="WH-like_DNA-bd_sf"/>
</dbReference>
<keyword evidence="3 8" id="KW-0479">Metal-binding</keyword>
<evidence type="ECO:0000313" key="20">
    <source>
        <dbReference type="Proteomes" id="UP000346772"/>
    </source>
</evidence>
<dbReference type="EMBL" id="CAADAN010000004">
    <property type="protein sequence ID" value="VFD30999.1"/>
    <property type="molecule type" value="Genomic_DNA"/>
</dbReference>
<dbReference type="RefSeq" id="WP_003419428.1">
    <property type="nucleotide sequence ID" value="NZ_AP025558.1"/>
</dbReference>
<dbReference type="GO" id="GO:1900376">
    <property type="term" value="P:regulation of secondary metabolite biosynthetic process"/>
    <property type="evidence" value="ECO:0007669"/>
    <property type="project" value="TreeGrafter"/>
</dbReference>
<dbReference type="EMBL" id="DAEPXK010000054">
    <property type="protein sequence ID" value="HBH1543950.1"/>
    <property type="molecule type" value="Genomic_DNA"/>
</dbReference>
<dbReference type="FunFam" id="1.10.10.10:FF:000051">
    <property type="entry name" value="Fur family transcriptional regulator"/>
    <property type="match status" value="1"/>
</dbReference>
<dbReference type="EMBL" id="DAEQIJ010000002">
    <property type="protein sequence ID" value="HBH2618829.1"/>
    <property type="molecule type" value="Genomic_DNA"/>
</dbReference>
<feature type="binding site" evidence="9">
    <location>
        <position position="133"/>
    </location>
    <ligand>
        <name>Fe cation</name>
        <dbReference type="ChEBI" id="CHEBI:24875"/>
    </ligand>
</feature>
<keyword evidence="4 8" id="KW-0862">Zinc</keyword>
<dbReference type="SMR" id="A0A031WD82"/>
<keyword evidence="7" id="KW-0804">Transcription</keyword>
<dbReference type="Gene3D" id="1.10.10.10">
    <property type="entry name" value="Winged helix-like DNA-binding domain superfamily/Winged helix DNA-binding domain"/>
    <property type="match status" value="1"/>
</dbReference>
<dbReference type="CDD" id="cd07153">
    <property type="entry name" value="Fur_like"/>
    <property type="match status" value="1"/>
</dbReference>
<organism evidence="11">
    <name type="scientific">Clostridioides difficile</name>
    <name type="common">Peptoclostridium difficile</name>
    <dbReference type="NCBI Taxonomy" id="1496"/>
    <lineage>
        <taxon>Bacteria</taxon>
        <taxon>Bacillati</taxon>
        <taxon>Bacillota</taxon>
        <taxon>Clostridia</taxon>
        <taxon>Peptostreptococcales</taxon>
        <taxon>Peptostreptococcaceae</taxon>
        <taxon>Clostridioides</taxon>
    </lineage>
</organism>
<evidence type="ECO:0000256" key="4">
    <source>
        <dbReference type="ARBA" id="ARBA00022833"/>
    </source>
</evidence>
<evidence type="ECO:0000256" key="6">
    <source>
        <dbReference type="ARBA" id="ARBA00023125"/>
    </source>
</evidence>
<dbReference type="GO" id="GO:0003700">
    <property type="term" value="F:DNA-binding transcription factor activity"/>
    <property type="evidence" value="ECO:0007669"/>
    <property type="project" value="InterPro"/>
</dbReference>
<dbReference type="InterPro" id="IPR036390">
    <property type="entry name" value="WH_DNA-bd_sf"/>
</dbReference>
<evidence type="ECO:0000256" key="9">
    <source>
        <dbReference type="PIRSR" id="PIRSR602481-2"/>
    </source>
</evidence>
<dbReference type="AlphaFoldDB" id="A0A031WD82"/>
<evidence type="ECO:0000313" key="12">
    <source>
        <dbReference type="EMBL" id="CDT18801.1"/>
    </source>
</evidence>
<keyword evidence="9" id="KW-0408">Iron</keyword>
<evidence type="ECO:0000313" key="14">
    <source>
        <dbReference type="EMBL" id="HBH2618829.1"/>
    </source>
</evidence>
<evidence type="ECO:0000313" key="16">
    <source>
        <dbReference type="EMBL" id="VFD30999.1"/>
    </source>
</evidence>
<comment type="cofactor">
    <cofactor evidence="9">
        <name>Mn(2+)</name>
        <dbReference type="ChEBI" id="CHEBI:29035"/>
    </cofactor>
    <cofactor evidence="9">
        <name>Fe(2+)</name>
        <dbReference type="ChEBI" id="CHEBI:29033"/>
    </cofactor>
    <text evidence="9">Binds 1 Mn(2+) or Fe(2+) ion per subunit.</text>
</comment>
<dbReference type="Proteomes" id="UP000372533">
    <property type="component" value="Unassembled WGS sequence"/>
</dbReference>
<keyword evidence="5" id="KW-0805">Transcription regulation</keyword>
<evidence type="ECO:0000313" key="21">
    <source>
        <dbReference type="Proteomes" id="UP000372533"/>
    </source>
</evidence>
<evidence type="ECO:0000256" key="2">
    <source>
        <dbReference type="ARBA" id="ARBA00022491"/>
    </source>
</evidence>
<evidence type="ECO:0000313" key="10">
    <source>
        <dbReference type="EMBL" id="CDS86084.1"/>
    </source>
</evidence>
<evidence type="ECO:0000313" key="13">
    <source>
        <dbReference type="EMBL" id="HBH1543950.1"/>
    </source>
</evidence>
<reference evidence="11" key="1">
    <citation type="submission" date="2014-07" db="EMBL/GenBank/DDBJ databases">
        <authorList>
            <person name="Monot Marc"/>
        </authorList>
    </citation>
    <scope>NUCLEOTIDE SEQUENCE</scope>
    <source>
        <strain evidence="12">7032989</strain>
        <strain evidence="10">7032994</strain>
    </source>
</reference>
<comment type="similarity">
    <text evidence="1">Belongs to the Fur family.</text>
</comment>
<evidence type="ECO:0000313" key="15">
    <source>
        <dbReference type="EMBL" id="SJR81387.1"/>
    </source>
</evidence>
<feature type="binding site" evidence="8">
    <location>
        <position position="101"/>
    </location>
    <ligand>
        <name>Zn(2+)</name>
        <dbReference type="ChEBI" id="CHEBI:29105"/>
    </ligand>
</feature>
<gene>
    <name evidence="11" type="primary">fur</name>
    <name evidence="17" type="synonym">fur_1</name>
    <name evidence="12" type="ORF">BN1095_340010</name>
    <name evidence="11" type="ORF">BN1096_560202</name>
    <name evidence="10" type="ORF">BN1097_540207</name>
    <name evidence="13" type="ORF">KRM00_003487</name>
    <name evidence="14" type="ORF">KRQ00_000554</name>
    <name evidence="18" type="ORF">SAMEA1402366_00572</name>
    <name evidence="16" type="ORF">SAMEA1402399_01407</name>
    <name evidence="17" type="ORF">SAMEA1710456_00405</name>
    <name evidence="15" type="ORF">SAMEA3375112_00185</name>
</gene>
<dbReference type="PANTHER" id="PTHR33202:SF7">
    <property type="entry name" value="FERRIC UPTAKE REGULATION PROTEIN"/>
    <property type="match status" value="1"/>
</dbReference>
<dbReference type="InterPro" id="IPR043135">
    <property type="entry name" value="Fur_C"/>
</dbReference>